<feature type="coiled-coil region" evidence="1">
    <location>
        <begin position="796"/>
        <end position="929"/>
    </location>
</feature>
<organism evidence="2">
    <name type="scientific">Trepomonas sp. PC1</name>
    <dbReference type="NCBI Taxonomy" id="1076344"/>
    <lineage>
        <taxon>Eukaryota</taxon>
        <taxon>Metamonada</taxon>
        <taxon>Diplomonadida</taxon>
        <taxon>Hexamitidae</taxon>
        <taxon>Hexamitinae</taxon>
        <taxon>Trepomonas</taxon>
    </lineage>
</organism>
<proteinExistence type="predicted"/>
<keyword evidence="1" id="KW-0175">Coiled coil</keyword>
<dbReference type="EMBL" id="GDID01006191">
    <property type="protein sequence ID" value="JAP90415.1"/>
    <property type="molecule type" value="Transcribed_RNA"/>
</dbReference>
<accession>A0A146K3E5</accession>
<evidence type="ECO:0000256" key="1">
    <source>
        <dbReference type="SAM" id="Coils"/>
    </source>
</evidence>
<protein>
    <submittedName>
        <fullName evidence="2">Uncharacterized protein</fullName>
    </submittedName>
</protein>
<feature type="non-terminal residue" evidence="2">
    <location>
        <position position="1"/>
    </location>
</feature>
<gene>
    <name evidence="2" type="ORF">TPC1_30090</name>
</gene>
<evidence type="ECO:0000313" key="2">
    <source>
        <dbReference type="EMBL" id="JAP90415.1"/>
    </source>
</evidence>
<sequence length="1045" mass="124166">ENFIKNKTFSFLTQLFVKLQLFKYKSNYKLKAKYFIFIDQHAKKLKQLQNKISYKPKLELFNKLTAKFTNMSKKLEKYQEILQMRGNLSILINWRKLRGCEVLGFCIAKRRNYNALKTIFDDWLEWKRVQKFKIDMQGRDISLLKLLFSSVNQKNINWIYFCFRSMKKNVQMNQELEKQSISFSLAKQMTQCRIILKLWQQDTKLIVQATNLHKSFQLRQMSAIIRTWSRNAQIERLGGKLQRKLQMQNSLRAFHLLRGRINLLKQKQCILSQIQQKEVADFFAEHIDLSISQIFSLIEEKFGQKLNLGDFILNEARLTKHQSDLQKAAQFQSKKVLLKLKAKLDNIQMLQTNQKNGFKPRVQSSVLQKLIMQFKLSVFNWNYSQEIAYFNLKKKLGQIKDFQSQIQEQNDVKVQKSTLANIQTKLNQIQVQNITQSIQKTAKNYKNQVNQLKCDLRAYQLKLQGLTSQKAASQKTKTELRINEKQNQILQLQLFGNSLKEIFKKASKSFENDRKLKRCLQGILQRQNAVKTCRYQKQLKLGQLTEILVYLKTKQNFQKTSLKILQQKKQVITYYRIQRQICHAKLKLLSIKVVKRVQQTQQTEIKDFYLQKALQLKTERDFFLQIRRSVAKIDNLKLGNLNQHEIAAKALQLKKTHKNKLLEVIFLLQVMNQNKAQYKQFLLRNQLLKQLKLQKTQFYASKINKLRKKIQICTELILTMKTKSKSNYNTEKTNDFNASKASFNFTKPKIVSQLNTTQIQTKTVQLNPVYRFAQTAVIPERTKLTSTFSDQLFSQKKLQLKNKLNLKAQLKALESKYTQLKQNLKNQNLHFQNLQNIQFQIFQIQKFIQSEKQRCINEKTRKEHLINQIKKQIQQYQEKRVQKVYRFNSKNQLDRQIQMDQLQISLQTKQQLQNRLKSLENQHIQLQRRIQPFQHTFQLINRNCNTQLQDLYLLNEVLRQKLVQTEYLQTLLHSKNQFLSLKARKIQLLAKIKQFLGQFCGQTVLAEFLRANSEFSAKKRQKLLQLGFKREELVQIVGELRKIGK</sequence>
<reference evidence="2" key="1">
    <citation type="submission" date="2015-07" db="EMBL/GenBank/DDBJ databases">
        <title>Adaptation to a free-living lifestyle via gene acquisitions in the diplomonad Trepomonas sp. PC1.</title>
        <authorList>
            <person name="Xu F."/>
            <person name="Jerlstrom-Hultqvist J."/>
            <person name="Kolisko M."/>
            <person name="Simpson A.G.B."/>
            <person name="Roger A.J."/>
            <person name="Svard S.G."/>
            <person name="Andersson J.O."/>
        </authorList>
    </citation>
    <scope>NUCLEOTIDE SEQUENCE</scope>
    <source>
        <strain evidence="2">PC1</strain>
    </source>
</reference>
<dbReference type="AlphaFoldDB" id="A0A146K3E5"/>
<feature type="coiled-coil region" evidence="1">
    <location>
        <begin position="435"/>
        <end position="469"/>
    </location>
</feature>
<name>A0A146K3E5_9EUKA</name>